<evidence type="ECO:0000313" key="1">
    <source>
        <dbReference type="EMBL" id="GBP53527.1"/>
    </source>
</evidence>
<gene>
    <name evidence="1" type="ORF">EVAR_45400_1</name>
</gene>
<dbReference type="EMBL" id="BGZK01000627">
    <property type="protein sequence ID" value="GBP53527.1"/>
    <property type="molecule type" value="Genomic_DNA"/>
</dbReference>
<proteinExistence type="predicted"/>
<protein>
    <submittedName>
        <fullName evidence="1">Uncharacterized protein</fullName>
    </submittedName>
</protein>
<sequence length="142" mass="15007">MEYRVRCDDTAFIGASRIAVVKSLISMLILSGPVTPDQCRRCVTALLGWLGGKGAVTDARLSLGAPARVQATRYFLLARPLLPIAVATASNKGTRAPALAALSIYAELVRGSTTVAFVRAARPRQNNNPTHSAIAVVIMTTS</sequence>
<evidence type="ECO:0000313" key="2">
    <source>
        <dbReference type="Proteomes" id="UP000299102"/>
    </source>
</evidence>
<comment type="caution">
    <text evidence="1">The sequence shown here is derived from an EMBL/GenBank/DDBJ whole genome shotgun (WGS) entry which is preliminary data.</text>
</comment>
<dbReference type="Proteomes" id="UP000299102">
    <property type="component" value="Unassembled WGS sequence"/>
</dbReference>
<name>A0A4C1WTS0_EUMVA</name>
<organism evidence="1 2">
    <name type="scientific">Eumeta variegata</name>
    <name type="common">Bagworm moth</name>
    <name type="synonym">Eumeta japonica</name>
    <dbReference type="NCBI Taxonomy" id="151549"/>
    <lineage>
        <taxon>Eukaryota</taxon>
        <taxon>Metazoa</taxon>
        <taxon>Ecdysozoa</taxon>
        <taxon>Arthropoda</taxon>
        <taxon>Hexapoda</taxon>
        <taxon>Insecta</taxon>
        <taxon>Pterygota</taxon>
        <taxon>Neoptera</taxon>
        <taxon>Endopterygota</taxon>
        <taxon>Lepidoptera</taxon>
        <taxon>Glossata</taxon>
        <taxon>Ditrysia</taxon>
        <taxon>Tineoidea</taxon>
        <taxon>Psychidae</taxon>
        <taxon>Oiketicinae</taxon>
        <taxon>Eumeta</taxon>
    </lineage>
</organism>
<dbReference type="AlphaFoldDB" id="A0A4C1WTS0"/>
<keyword evidence="2" id="KW-1185">Reference proteome</keyword>
<reference evidence="1 2" key="1">
    <citation type="journal article" date="2019" name="Commun. Biol.">
        <title>The bagworm genome reveals a unique fibroin gene that provides high tensile strength.</title>
        <authorList>
            <person name="Kono N."/>
            <person name="Nakamura H."/>
            <person name="Ohtoshi R."/>
            <person name="Tomita M."/>
            <person name="Numata K."/>
            <person name="Arakawa K."/>
        </authorList>
    </citation>
    <scope>NUCLEOTIDE SEQUENCE [LARGE SCALE GENOMIC DNA]</scope>
</reference>
<accession>A0A4C1WTS0</accession>